<protein>
    <recommendedName>
        <fullName evidence="3">Zinc-binding dehydrogenase</fullName>
    </recommendedName>
</protein>
<dbReference type="Proteomes" id="UP001165293">
    <property type="component" value="Unassembled WGS sequence"/>
</dbReference>
<proteinExistence type="predicted"/>
<organism evidence="1 2">
    <name type="scientific">Noviluteimonas lactosilytica</name>
    <dbReference type="NCBI Taxonomy" id="2888523"/>
    <lineage>
        <taxon>Bacteria</taxon>
        <taxon>Pseudomonadati</taxon>
        <taxon>Pseudomonadota</taxon>
        <taxon>Gammaproteobacteria</taxon>
        <taxon>Lysobacterales</taxon>
        <taxon>Lysobacteraceae</taxon>
        <taxon>Noviluteimonas</taxon>
    </lineage>
</organism>
<name>A0ABS8JLU5_9GAMM</name>
<dbReference type="RefSeq" id="WP_230528394.1">
    <property type="nucleotide sequence ID" value="NZ_JAJGAK010000005.1"/>
</dbReference>
<comment type="caution">
    <text evidence="1">The sequence shown here is derived from an EMBL/GenBank/DDBJ whole genome shotgun (WGS) entry which is preliminary data.</text>
</comment>
<evidence type="ECO:0000313" key="2">
    <source>
        <dbReference type="Proteomes" id="UP001165293"/>
    </source>
</evidence>
<reference evidence="1" key="1">
    <citation type="submission" date="2021-10" db="EMBL/GenBank/DDBJ databases">
        <authorList>
            <person name="Lyu M."/>
            <person name="Wang X."/>
            <person name="Meng X."/>
            <person name="Xu K."/>
        </authorList>
    </citation>
    <scope>NUCLEOTIDE SEQUENCE</scope>
    <source>
        <strain evidence="1">A6</strain>
    </source>
</reference>
<evidence type="ECO:0000313" key="1">
    <source>
        <dbReference type="EMBL" id="MCC8364600.1"/>
    </source>
</evidence>
<dbReference type="EMBL" id="JAJGAK010000005">
    <property type="protein sequence ID" value="MCC8364600.1"/>
    <property type="molecule type" value="Genomic_DNA"/>
</dbReference>
<evidence type="ECO:0008006" key="3">
    <source>
        <dbReference type="Google" id="ProtNLM"/>
    </source>
</evidence>
<sequence length="66" mass="7292">MHARRQCLAPTTRCFRRRIEPFALIGGLKRLAGVLVGNRTMAERLVAAFAHLATGRHVGKVVVRIA</sequence>
<accession>A0ABS8JLU5</accession>
<gene>
    <name evidence="1" type="ORF">LK996_16130</name>
</gene>
<keyword evidence="2" id="KW-1185">Reference proteome</keyword>